<dbReference type="GO" id="GO:0005737">
    <property type="term" value="C:cytoplasm"/>
    <property type="evidence" value="ECO:0007669"/>
    <property type="project" value="InterPro"/>
</dbReference>
<gene>
    <name evidence="2" type="ORF">P4O66_006457</name>
</gene>
<comment type="caution">
    <text evidence="2">The sequence shown here is derived from an EMBL/GenBank/DDBJ whole genome shotgun (WGS) entry which is preliminary data.</text>
</comment>
<dbReference type="Proteomes" id="UP001239994">
    <property type="component" value="Unassembled WGS sequence"/>
</dbReference>
<reference evidence="2" key="1">
    <citation type="submission" date="2023-03" db="EMBL/GenBank/DDBJ databases">
        <title>Electrophorus voltai genome.</title>
        <authorList>
            <person name="Bian C."/>
        </authorList>
    </citation>
    <scope>NUCLEOTIDE SEQUENCE</scope>
    <source>
        <strain evidence="2">CB-2022</strain>
        <tissue evidence="2">Muscle</tissue>
    </source>
</reference>
<dbReference type="InterPro" id="IPR027267">
    <property type="entry name" value="AH/BAR_dom_sf"/>
</dbReference>
<accession>A0AAD9E0N8</accession>
<dbReference type="SUPFAM" id="SSF103657">
    <property type="entry name" value="BAR/IMD domain-like"/>
    <property type="match status" value="1"/>
</dbReference>
<evidence type="ECO:0000313" key="3">
    <source>
        <dbReference type="Proteomes" id="UP001239994"/>
    </source>
</evidence>
<dbReference type="InterPro" id="IPR004148">
    <property type="entry name" value="BAR_dom"/>
</dbReference>
<dbReference type="EMBL" id="JAROKS010000011">
    <property type="protein sequence ID" value="KAK1799939.1"/>
    <property type="molecule type" value="Genomic_DNA"/>
</dbReference>
<sequence>MIEAGRAYVSANKLFINGIRDLSHHCKEETITECLEKCGESLQEIVNYHMVRHGLCRQAVYHQCCDFLHSPGVTSVLPESPSAPALFSKESYVLRYTSAVNCLQWRGRIPGADRRAMRS</sequence>
<keyword evidence="3" id="KW-1185">Reference proteome</keyword>
<dbReference type="Pfam" id="PF16746">
    <property type="entry name" value="BAR_3"/>
    <property type="match status" value="1"/>
</dbReference>
<dbReference type="Gene3D" id="1.20.1270.60">
    <property type="entry name" value="Arfaptin homology (AH) domain/BAR domain"/>
    <property type="match status" value="1"/>
</dbReference>
<proteinExistence type="predicted"/>
<protein>
    <recommendedName>
        <fullName evidence="1">BAR domain-containing protein</fullName>
    </recommendedName>
</protein>
<name>A0AAD9E0N8_9TELE</name>
<evidence type="ECO:0000313" key="2">
    <source>
        <dbReference type="EMBL" id="KAK1799939.1"/>
    </source>
</evidence>
<feature type="domain" description="BAR" evidence="1">
    <location>
        <begin position="1"/>
        <end position="66"/>
    </location>
</feature>
<organism evidence="2 3">
    <name type="scientific">Electrophorus voltai</name>
    <dbReference type="NCBI Taxonomy" id="2609070"/>
    <lineage>
        <taxon>Eukaryota</taxon>
        <taxon>Metazoa</taxon>
        <taxon>Chordata</taxon>
        <taxon>Craniata</taxon>
        <taxon>Vertebrata</taxon>
        <taxon>Euteleostomi</taxon>
        <taxon>Actinopterygii</taxon>
        <taxon>Neopterygii</taxon>
        <taxon>Teleostei</taxon>
        <taxon>Ostariophysi</taxon>
        <taxon>Gymnotiformes</taxon>
        <taxon>Gymnotoidei</taxon>
        <taxon>Gymnotidae</taxon>
        <taxon>Electrophorus</taxon>
    </lineage>
</organism>
<dbReference type="AlphaFoldDB" id="A0AAD9E0N8"/>
<evidence type="ECO:0000259" key="1">
    <source>
        <dbReference type="Pfam" id="PF16746"/>
    </source>
</evidence>